<organism evidence="8 9">
    <name type="scientific">Piromyces finnis</name>
    <dbReference type="NCBI Taxonomy" id="1754191"/>
    <lineage>
        <taxon>Eukaryota</taxon>
        <taxon>Fungi</taxon>
        <taxon>Fungi incertae sedis</taxon>
        <taxon>Chytridiomycota</taxon>
        <taxon>Chytridiomycota incertae sedis</taxon>
        <taxon>Neocallimastigomycetes</taxon>
        <taxon>Neocallimastigales</taxon>
        <taxon>Neocallimastigaceae</taxon>
        <taxon>Piromyces</taxon>
    </lineage>
</organism>
<dbReference type="FunFam" id="3.30.1380.20:FF:000002">
    <property type="entry name" value="Trafficking protein particle complex subunit"/>
    <property type="match status" value="1"/>
</dbReference>
<dbReference type="PIRSF" id="PIRSF017479">
    <property type="entry name" value="TRAPP_I_complex_Trs31"/>
    <property type="match status" value="1"/>
</dbReference>
<comment type="similarity">
    <text evidence="2 7">Belongs to the TRAPP small subunits family. BET3 subfamily.</text>
</comment>
<dbReference type="GO" id="GO:1990072">
    <property type="term" value="C:TRAPPIII protein complex"/>
    <property type="evidence" value="ECO:0007669"/>
    <property type="project" value="TreeGrafter"/>
</dbReference>
<dbReference type="Gene3D" id="3.30.1380.20">
    <property type="entry name" value="Trafficking protein particle complex subunit 3"/>
    <property type="match status" value="1"/>
</dbReference>
<dbReference type="EMBL" id="MCFH01000004">
    <property type="protein sequence ID" value="ORX58476.1"/>
    <property type="molecule type" value="Genomic_DNA"/>
</dbReference>
<dbReference type="GO" id="GO:1990071">
    <property type="term" value="C:TRAPPII protein complex"/>
    <property type="evidence" value="ECO:0007669"/>
    <property type="project" value="TreeGrafter"/>
</dbReference>
<evidence type="ECO:0000313" key="8">
    <source>
        <dbReference type="EMBL" id="ORX58476.1"/>
    </source>
</evidence>
<gene>
    <name evidence="8" type="ORF">BCR36DRAFT_408984</name>
</gene>
<evidence type="ECO:0000256" key="4">
    <source>
        <dbReference type="ARBA" id="ARBA00022824"/>
    </source>
</evidence>
<evidence type="ECO:0000256" key="5">
    <source>
        <dbReference type="ARBA" id="ARBA00022892"/>
    </source>
</evidence>
<dbReference type="InterPro" id="IPR007194">
    <property type="entry name" value="TRAPP_component"/>
</dbReference>
<dbReference type="PANTHER" id="PTHR20902:SF0">
    <property type="entry name" value="TRAFFICKING PROTEIN PARTICLE COMPLEX SUBUNIT 5"/>
    <property type="match status" value="1"/>
</dbReference>
<name>A0A1Y1VKR3_9FUNG</name>
<dbReference type="GO" id="GO:0006888">
    <property type="term" value="P:endoplasmic reticulum to Golgi vesicle-mediated transport"/>
    <property type="evidence" value="ECO:0007669"/>
    <property type="project" value="TreeGrafter"/>
</dbReference>
<keyword evidence="5 7" id="KW-0931">ER-Golgi transport</keyword>
<reference evidence="8 9" key="2">
    <citation type="submission" date="2016-08" db="EMBL/GenBank/DDBJ databases">
        <title>Pervasive Adenine N6-methylation of Active Genes in Fungi.</title>
        <authorList>
            <consortium name="DOE Joint Genome Institute"/>
            <person name="Mondo S.J."/>
            <person name="Dannebaum R.O."/>
            <person name="Kuo R.C."/>
            <person name="Labutti K."/>
            <person name="Haridas S."/>
            <person name="Kuo A."/>
            <person name="Salamov A."/>
            <person name="Ahrendt S.R."/>
            <person name="Lipzen A."/>
            <person name="Sullivan W."/>
            <person name="Andreopoulos W.B."/>
            <person name="Clum A."/>
            <person name="Lindquist E."/>
            <person name="Daum C."/>
            <person name="Ramamoorthy G.K."/>
            <person name="Gryganskyi A."/>
            <person name="Culley D."/>
            <person name="Magnuson J.K."/>
            <person name="James T.Y."/>
            <person name="O'Malley M.A."/>
            <person name="Stajich J.E."/>
            <person name="Spatafora J.W."/>
            <person name="Visel A."/>
            <person name="Grigoriev I.V."/>
        </authorList>
    </citation>
    <scope>NUCLEOTIDE SEQUENCE [LARGE SCALE GENOMIC DNA]</scope>
    <source>
        <strain evidence="9">finn</strain>
    </source>
</reference>
<keyword evidence="6 7" id="KW-0333">Golgi apparatus</keyword>
<dbReference type="OrthoDB" id="10254842at2759"/>
<dbReference type="AlphaFoldDB" id="A0A1Y1VKR3"/>
<dbReference type="InterPro" id="IPR024096">
    <property type="entry name" value="NO_sig/Golgi_transp_ligand-bd"/>
</dbReference>
<evidence type="ECO:0000256" key="1">
    <source>
        <dbReference type="ARBA" id="ARBA00004240"/>
    </source>
</evidence>
<dbReference type="Pfam" id="PF04051">
    <property type="entry name" value="TRAPP"/>
    <property type="match status" value="1"/>
</dbReference>
<protein>
    <recommendedName>
        <fullName evidence="7">Trafficking protein particle complex subunit</fullName>
    </recommendedName>
</protein>
<comment type="subcellular location">
    <subcellularLocation>
        <location evidence="1">Endoplasmic reticulum</location>
    </subcellularLocation>
    <subcellularLocation>
        <location evidence="7">Golgi apparatus</location>
        <location evidence="7">cis-Golgi network</location>
    </subcellularLocation>
</comment>
<dbReference type="InterPro" id="IPR016696">
    <property type="entry name" value="TRAPP-I_su5"/>
</dbReference>
<evidence type="ECO:0000256" key="3">
    <source>
        <dbReference type="ARBA" id="ARBA00022448"/>
    </source>
</evidence>
<dbReference type="STRING" id="1754191.A0A1Y1VKR3"/>
<evidence type="ECO:0000313" key="9">
    <source>
        <dbReference type="Proteomes" id="UP000193719"/>
    </source>
</evidence>
<keyword evidence="4 7" id="KW-0256">Endoplasmic reticulum</keyword>
<accession>A0A1Y1VKR3</accession>
<reference evidence="8 9" key="1">
    <citation type="submission" date="2016-08" db="EMBL/GenBank/DDBJ databases">
        <title>Genomes of anaerobic fungi encode conserved fungal cellulosomes for biomass hydrolysis.</title>
        <authorList>
            <consortium name="DOE Joint Genome Institute"/>
            <person name="Haitjema C.H."/>
            <person name="Gilmore S.P."/>
            <person name="Henske J.K."/>
            <person name="Solomon K.V."/>
            <person name="De Groot R."/>
            <person name="Kuo A."/>
            <person name="Mondo S.J."/>
            <person name="Salamov A.A."/>
            <person name="Labutti K."/>
            <person name="Zhao Z."/>
            <person name="Chiniquy J."/>
            <person name="Barry K."/>
            <person name="Brewer H.M."/>
            <person name="Purvine S.O."/>
            <person name="Wright A.T."/>
            <person name="Boxma B."/>
            <person name="Van Alen T."/>
            <person name="Hackstein J.H."/>
            <person name="Baker S.E."/>
            <person name="Grigoriev I.V."/>
            <person name="O'Malley M.A."/>
        </authorList>
    </citation>
    <scope>NUCLEOTIDE SEQUENCE [LARGE SCALE GENOMIC DNA]</scope>
    <source>
        <strain evidence="9">finn</strain>
    </source>
</reference>
<dbReference type="GO" id="GO:0005783">
    <property type="term" value="C:endoplasmic reticulum"/>
    <property type="evidence" value="ECO:0007669"/>
    <property type="project" value="UniProtKB-SubCell"/>
</dbReference>
<dbReference type="CDD" id="cd14943">
    <property type="entry name" value="TRAPPC5_Trs31"/>
    <property type="match status" value="1"/>
</dbReference>
<evidence type="ECO:0000256" key="6">
    <source>
        <dbReference type="ARBA" id="ARBA00023034"/>
    </source>
</evidence>
<keyword evidence="3 7" id="KW-0813">Transport</keyword>
<comment type="caution">
    <text evidence="8">The sequence shown here is derived from an EMBL/GenBank/DDBJ whole genome shotgun (WGS) entry which is preliminary data.</text>
</comment>
<dbReference type="Proteomes" id="UP000193719">
    <property type="component" value="Unassembled WGS sequence"/>
</dbReference>
<keyword evidence="9" id="KW-1185">Reference proteome</keyword>
<comment type="subunit">
    <text evidence="7">Part of the multisubunit TRAPP (transport protein particle) complex.</text>
</comment>
<dbReference type="GO" id="GO:1990070">
    <property type="term" value="C:TRAPPI protein complex"/>
    <property type="evidence" value="ECO:0007669"/>
    <property type="project" value="TreeGrafter"/>
</dbReference>
<evidence type="ECO:0000256" key="7">
    <source>
        <dbReference type="PIRNR" id="PIRNR017479"/>
    </source>
</evidence>
<dbReference type="SUPFAM" id="SSF111126">
    <property type="entry name" value="Ligand-binding domain in the NO signalling and Golgi transport"/>
    <property type="match status" value="1"/>
</dbReference>
<dbReference type="PANTHER" id="PTHR20902">
    <property type="entry name" value="41-2 PROTEIN ANTIGEN-RELATED"/>
    <property type="match status" value="1"/>
</dbReference>
<sequence>MDVPTSEILTRNLNKTRHNEVSLNAFNFLFSEMIQYSQQRVSGTVQELEKKLSDFGYRVGIRVVELLNWREKNGKREIKILQNLYFIHTNVWKMLFGKQADSLEKHTEKEDEYMISDNEPIITKYISVPKDYHSLACGAFLAGIVEAILDGAQLPAKVEAFANPQEGFPTKTTIVINFDQSVIDREKLFQ</sequence>
<evidence type="ECO:0000256" key="2">
    <source>
        <dbReference type="ARBA" id="ARBA00006218"/>
    </source>
</evidence>
<proteinExistence type="inferred from homology"/>